<dbReference type="EMBL" id="LXWW01000063">
    <property type="protein sequence ID" value="OAO16767.1"/>
    <property type="molecule type" value="Genomic_DNA"/>
</dbReference>
<evidence type="ECO:0000256" key="4">
    <source>
        <dbReference type="ARBA" id="ARBA00022679"/>
    </source>
</evidence>
<evidence type="ECO:0000256" key="2">
    <source>
        <dbReference type="ARBA" id="ARBA00005165"/>
    </source>
</evidence>
<keyword evidence="5" id="KW-0479">Metal-binding</keyword>
<evidence type="ECO:0000256" key="7">
    <source>
        <dbReference type="ARBA" id="ARBA00022977"/>
    </source>
</evidence>
<dbReference type="InterPro" id="IPR022998">
    <property type="entry name" value="ThiamineP_synth_TenI"/>
</dbReference>
<evidence type="ECO:0000313" key="13">
    <source>
        <dbReference type="Proteomes" id="UP000078348"/>
    </source>
</evidence>
<dbReference type="PANTHER" id="PTHR20857">
    <property type="entry name" value="THIAMINE-PHOSPHATE PYROPHOSPHORYLASE"/>
    <property type="match status" value="1"/>
</dbReference>
<dbReference type="FunFam" id="3.20.20.70:FF:000096">
    <property type="entry name" value="Thiamine-phosphate synthase"/>
    <property type="match status" value="1"/>
</dbReference>
<comment type="cofactor">
    <cofactor evidence="1">
        <name>Mg(2+)</name>
        <dbReference type="ChEBI" id="CHEBI:18420"/>
    </cofactor>
</comment>
<evidence type="ECO:0000256" key="9">
    <source>
        <dbReference type="ARBA" id="ARBA00047851"/>
    </source>
</evidence>
<keyword evidence="6" id="KW-0460">Magnesium</keyword>
<comment type="caution">
    <text evidence="12">The sequence shown here is derived from an EMBL/GenBank/DDBJ whole genome shotgun (WGS) entry which is preliminary data.</text>
</comment>
<evidence type="ECO:0000313" key="12">
    <source>
        <dbReference type="EMBL" id="OAO16767.1"/>
    </source>
</evidence>
<dbReference type="UniPathway" id="UPA00060">
    <property type="reaction ID" value="UER00141"/>
</dbReference>
<dbReference type="EC" id="2.5.1.3" evidence="3"/>
<sequence length="680" mass="75247">MHRMDKVCNSVFKYTSILLNTVCKGDLHVTDCVVHFTQAVQSVVIPSMERMLASASSDEQSMYKPFCTTDAPKNMSSDYGFETLHTKCKDKSFLLFFTCHFFDLVKSFPKELLPEWINHPTEIESMRHFGDLREGHSDEESKNVLRILLQYSLYPSIAPYLIPEKRTIFLDFDGTLTVRDTCDVGLRGNELFFKDSLDRQALYQELLAAYKSTYQGQFDALLQNDTLSGFLKGYDAIDYDCLKPCEDSGLFKGLRRYAVGLTGRLVDLAENAPYFLQHERARSLYVVSQSWYNDMIVNCLCDSVWHGALNVLPGHVFSSSLVYDAQGVATGALDKRCGGCEHKREVMRAIGGEGVRVMIGDSLGDLSCLLEADIGVVMHPSATFRRVCAQYGVALKDLMQYNGKEDLMQYNGKERVQHSEKAEKVLYVCEDWSEVSAVLSWPRMMCDAWAVEPALKADVCSEEACRLMALTNEHLNQVGGEEMEEAIGEAIEGGATMIQIRDKTEDFDRMVAHANELKKMLRKHGVPLIINDRVDVAMVSDADGVHIGQNDMDVRTCRKLLGPHKIVGVSAQTAEQAVLAEQNGASYLGSGAVFPTISKDDADVIGLDGLESVCRSVKIPVVSIGGVNAKNAASTVEAGVSGIAVISAIFSHSNVRAATRELRAVVDDACAKRCTEQDRA</sequence>
<dbReference type="HAMAP" id="MF_00097">
    <property type="entry name" value="TMP_synthase"/>
    <property type="match status" value="1"/>
</dbReference>
<evidence type="ECO:0000256" key="10">
    <source>
        <dbReference type="ARBA" id="ARBA00047883"/>
    </source>
</evidence>
<dbReference type="GO" id="GO:0009229">
    <property type="term" value="P:thiamine diphosphate biosynthetic process"/>
    <property type="evidence" value="ECO:0007669"/>
    <property type="project" value="UniProtKB-UniPathway"/>
</dbReference>
<evidence type="ECO:0000256" key="6">
    <source>
        <dbReference type="ARBA" id="ARBA00022842"/>
    </source>
</evidence>
<dbReference type="AlphaFoldDB" id="A0A196SKP7"/>
<dbReference type="PANTHER" id="PTHR20857:SF15">
    <property type="entry name" value="THIAMINE-PHOSPHATE SYNTHASE"/>
    <property type="match status" value="1"/>
</dbReference>
<dbReference type="InterPro" id="IPR036412">
    <property type="entry name" value="HAD-like_sf"/>
</dbReference>
<dbReference type="Gene3D" id="3.40.50.1000">
    <property type="entry name" value="HAD superfamily/HAD-like"/>
    <property type="match status" value="1"/>
</dbReference>
<dbReference type="InterPro" id="IPR013785">
    <property type="entry name" value="Aldolase_TIM"/>
</dbReference>
<keyword evidence="13" id="KW-1185">Reference proteome</keyword>
<evidence type="ECO:0000256" key="3">
    <source>
        <dbReference type="ARBA" id="ARBA00012830"/>
    </source>
</evidence>
<accession>A0A196SKP7</accession>
<comment type="catalytic activity">
    <reaction evidence="10">
        <text>2-[(2R,5Z)-2-carboxy-4-methylthiazol-5(2H)-ylidene]ethyl phosphate + 4-amino-2-methyl-5-(diphosphooxymethyl)pyrimidine + 2 H(+) = thiamine phosphate + CO2 + diphosphate</text>
        <dbReference type="Rhea" id="RHEA:47844"/>
        <dbReference type="ChEBI" id="CHEBI:15378"/>
        <dbReference type="ChEBI" id="CHEBI:16526"/>
        <dbReference type="ChEBI" id="CHEBI:33019"/>
        <dbReference type="ChEBI" id="CHEBI:37575"/>
        <dbReference type="ChEBI" id="CHEBI:57841"/>
        <dbReference type="ChEBI" id="CHEBI:62899"/>
        <dbReference type="EC" id="2.5.1.3"/>
    </reaction>
</comment>
<gene>
    <name evidence="12" type="ORF">AV274_1522</name>
</gene>
<keyword evidence="4" id="KW-0808">Transferase</keyword>
<protein>
    <recommendedName>
        <fullName evidence="3">thiamine phosphate synthase</fullName>
        <ecNumber evidence="3">2.5.1.3</ecNumber>
    </recommendedName>
</protein>
<dbReference type="InterPro" id="IPR034291">
    <property type="entry name" value="TMP_synthase"/>
</dbReference>
<evidence type="ECO:0000259" key="11">
    <source>
        <dbReference type="Pfam" id="PF02581"/>
    </source>
</evidence>
<dbReference type="InterPro" id="IPR036206">
    <property type="entry name" value="ThiamineP_synth_sf"/>
</dbReference>
<evidence type="ECO:0000256" key="1">
    <source>
        <dbReference type="ARBA" id="ARBA00001946"/>
    </source>
</evidence>
<dbReference type="CDD" id="cd00564">
    <property type="entry name" value="TMP_TenI"/>
    <property type="match status" value="1"/>
</dbReference>
<proteinExistence type="inferred from homology"/>
<dbReference type="Pfam" id="PF02581">
    <property type="entry name" value="TMP-TENI"/>
    <property type="match status" value="1"/>
</dbReference>
<feature type="domain" description="Thiamine phosphate synthase/TenI" evidence="11">
    <location>
        <begin position="467"/>
        <end position="649"/>
    </location>
</feature>
<dbReference type="SUPFAM" id="SSF51391">
    <property type="entry name" value="Thiamin phosphate synthase"/>
    <property type="match status" value="1"/>
</dbReference>
<dbReference type="GO" id="GO:0046872">
    <property type="term" value="F:metal ion binding"/>
    <property type="evidence" value="ECO:0007669"/>
    <property type="project" value="UniProtKB-KW"/>
</dbReference>
<evidence type="ECO:0000256" key="8">
    <source>
        <dbReference type="ARBA" id="ARBA00047334"/>
    </source>
</evidence>
<dbReference type="GO" id="GO:0005737">
    <property type="term" value="C:cytoplasm"/>
    <property type="evidence" value="ECO:0007669"/>
    <property type="project" value="TreeGrafter"/>
</dbReference>
<dbReference type="GO" id="GO:0009228">
    <property type="term" value="P:thiamine biosynthetic process"/>
    <property type="evidence" value="ECO:0007669"/>
    <property type="project" value="UniProtKB-KW"/>
</dbReference>
<evidence type="ECO:0000256" key="5">
    <source>
        <dbReference type="ARBA" id="ARBA00022723"/>
    </source>
</evidence>
<reference evidence="12 13" key="1">
    <citation type="submission" date="2016-05" db="EMBL/GenBank/DDBJ databases">
        <title>Nuclear genome of Blastocystis sp. subtype 1 NandII.</title>
        <authorList>
            <person name="Gentekaki E."/>
            <person name="Curtis B."/>
            <person name="Stairs C."/>
            <person name="Eme L."/>
            <person name="Herman E."/>
            <person name="Klimes V."/>
            <person name="Arias M.C."/>
            <person name="Elias M."/>
            <person name="Hilliou F."/>
            <person name="Klute M."/>
            <person name="Malik S.-B."/>
            <person name="Pightling A."/>
            <person name="Rachubinski R."/>
            <person name="Salas D."/>
            <person name="Schlacht A."/>
            <person name="Suga H."/>
            <person name="Archibald J."/>
            <person name="Ball S.G."/>
            <person name="Clark G."/>
            <person name="Dacks J."/>
            <person name="Van Der Giezen M."/>
            <person name="Tsaousis A."/>
            <person name="Roger A."/>
        </authorList>
    </citation>
    <scope>NUCLEOTIDE SEQUENCE [LARGE SCALE GENOMIC DNA]</scope>
    <source>
        <strain evidence="13">ATCC 50177 / NandII</strain>
    </source>
</reference>
<dbReference type="NCBIfam" id="TIGR00693">
    <property type="entry name" value="thiE"/>
    <property type="match status" value="1"/>
</dbReference>
<dbReference type="InterPro" id="IPR023214">
    <property type="entry name" value="HAD_sf"/>
</dbReference>
<keyword evidence="7" id="KW-0784">Thiamine biosynthesis</keyword>
<dbReference type="Gene3D" id="3.20.20.70">
    <property type="entry name" value="Aldolase class I"/>
    <property type="match status" value="1"/>
</dbReference>
<dbReference type="STRING" id="478820.A0A196SKP7"/>
<dbReference type="OrthoDB" id="10028886at2759"/>
<dbReference type="Proteomes" id="UP000078348">
    <property type="component" value="Unassembled WGS sequence"/>
</dbReference>
<dbReference type="SUPFAM" id="SSF56784">
    <property type="entry name" value="HAD-like"/>
    <property type="match status" value="1"/>
</dbReference>
<organism evidence="12 13">
    <name type="scientific">Blastocystis sp. subtype 1 (strain ATCC 50177 / NandII)</name>
    <dbReference type="NCBI Taxonomy" id="478820"/>
    <lineage>
        <taxon>Eukaryota</taxon>
        <taxon>Sar</taxon>
        <taxon>Stramenopiles</taxon>
        <taxon>Bigyra</taxon>
        <taxon>Opalozoa</taxon>
        <taxon>Opalinata</taxon>
        <taxon>Blastocystidae</taxon>
        <taxon>Blastocystis</taxon>
    </lineage>
</organism>
<dbReference type="GO" id="GO:0004789">
    <property type="term" value="F:thiamine-phosphate diphosphorylase activity"/>
    <property type="evidence" value="ECO:0007669"/>
    <property type="project" value="UniProtKB-EC"/>
</dbReference>
<name>A0A196SKP7_BLAHN</name>
<comment type="catalytic activity">
    <reaction evidence="8">
        <text>4-methyl-5-(2-phosphooxyethyl)-thiazole + 4-amino-2-methyl-5-(diphosphooxymethyl)pyrimidine + H(+) = thiamine phosphate + diphosphate</text>
        <dbReference type="Rhea" id="RHEA:22328"/>
        <dbReference type="ChEBI" id="CHEBI:15378"/>
        <dbReference type="ChEBI" id="CHEBI:33019"/>
        <dbReference type="ChEBI" id="CHEBI:37575"/>
        <dbReference type="ChEBI" id="CHEBI:57841"/>
        <dbReference type="ChEBI" id="CHEBI:58296"/>
        <dbReference type="EC" id="2.5.1.3"/>
    </reaction>
</comment>
<comment type="pathway">
    <text evidence="2">Cofactor biosynthesis; thiamine diphosphate biosynthesis; thiamine phosphate from 4-amino-2-methyl-5-diphosphomethylpyrimidine and 4-methyl-5-(2-phosphoethyl)-thiazole: step 1/1.</text>
</comment>
<comment type="catalytic activity">
    <reaction evidence="9">
        <text>2-(2-carboxy-4-methylthiazol-5-yl)ethyl phosphate + 4-amino-2-methyl-5-(diphosphooxymethyl)pyrimidine + 2 H(+) = thiamine phosphate + CO2 + diphosphate</text>
        <dbReference type="Rhea" id="RHEA:47848"/>
        <dbReference type="ChEBI" id="CHEBI:15378"/>
        <dbReference type="ChEBI" id="CHEBI:16526"/>
        <dbReference type="ChEBI" id="CHEBI:33019"/>
        <dbReference type="ChEBI" id="CHEBI:37575"/>
        <dbReference type="ChEBI" id="CHEBI:57841"/>
        <dbReference type="ChEBI" id="CHEBI:62890"/>
        <dbReference type="EC" id="2.5.1.3"/>
    </reaction>
</comment>